<feature type="region of interest" description="Disordered" evidence="1">
    <location>
        <begin position="1"/>
        <end position="29"/>
    </location>
</feature>
<keyword evidence="2" id="KW-1185">Reference proteome</keyword>
<feature type="compositionally biased region" description="Polar residues" evidence="1">
    <location>
        <begin position="14"/>
        <end position="25"/>
    </location>
</feature>
<evidence type="ECO:0000313" key="2">
    <source>
        <dbReference type="Proteomes" id="UP000887565"/>
    </source>
</evidence>
<reference evidence="3" key="1">
    <citation type="submission" date="2022-11" db="UniProtKB">
        <authorList>
            <consortium name="WormBaseParasite"/>
        </authorList>
    </citation>
    <scope>IDENTIFICATION</scope>
</reference>
<feature type="compositionally biased region" description="Basic residues" evidence="1">
    <location>
        <begin position="1"/>
        <end position="10"/>
    </location>
</feature>
<dbReference type="AlphaFoldDB" id="A0A915HR86"/>
<evidence type="ECO:0000256" key="1">
    <source>
        <dbReference type="SAM" id="MobiDB-lite"/>
    </source>
</evidence>
<accession>A0A915HR86</accession>
<name>A0A915HR86_ROMCU</name>
<protein>
    <submittedName>
        <fullName evidence="3">Uncharacterized protein</fullName>
    </submittedName>
</protein>
<dbReference type="Proteomes" id="UP000887565">
    <property type="component" value="Unplaced"/>
</dbReference>
<sequence length="117" mass="13824">MPKKKKKKFKWHEWNQSPDVSNNKDPSLVPKKVYDDPKHLQAAVALAMKSSLMKHLHNLISLTVSLIYKLEVRIHLDKDNDMLLPTERPIIFDEDLHMETMVEVLDMDKHNYINELH</sequence>
<evidence type="ECO:0000313" key="3">
    <source>
        <dbReference type="WBParaSite" id="nRc.2.0.1.t04031-RA"/>
    </source>
</evidence>
<dbReference type="WBParaSite" id="nRc.2.0.1.t04031-RA">
    <property type="protein sequence ID" value="nRc.2.0.1.t04031-RA"/>
    <property type="gene ID" value="nRc.2.0.1.g04031"/>
</dbReference>
<organism evidence="2 3">
    <name type="scientific">Romanomermis culicivorax</name>
    <name type="common">Nematode worm</name>
    <dbReference type="NCBI Taxonomy" id="13658"/>
    <lineage>
        <taxon>Eukaryota</taxon>
        <taxon>Metazoa</taxon>
        <taxon>Ecdysozoa</taxon>
        <taxon>Nematoda</taxon>
        <taxon>Enoplea</taxon>
        <taxon>Dorylaimia</taxon>
        <taxon>Mermithida</taxon>
        <taxon>Mermithoidea</taxon>
        <taxon>Mermithidae</taxon>
        <taxon>Romanomermis</taxon>
    </lineage>
</organism>
<proteinExistence type="predicted"/>